<feature type="transmembrane region" description="Helical" evidence="6">
    <location>
        <begin position="94"/>
        <end position="114"/>
    </location>
</feature>
<dbReference type="STRING" id="1296096.A0A1B9HWL2"/>
<dbReference type="OrthoDB" id="690928at2759"/>
<dbReference type="EMBL" id="CP144520">
    <property type="protein sequence ID" value="WWC67550.1"/>
    <property type="molecule type" value="Genomic_DNA"/>
</dbReference>
<dbReference type="PANTHER" id="PTHR46346">
    <property type="entry name" value="PHOSPHATIDYLINOSITOL N-ACETYLGLUCOSAMINYLTRANSFERASE SUBUNIT P"/>
    <property type="match status" value="1"/>
</dbReference>
<evidence type="ECO:0000256" key="4">
    <source>
        <dbReference type="ARBA" id="ARBA00023136"/>
    </source>
</evidence>
<dbReference type="InterPro" id="IPR052263">
    <property type="entry name" value="GPI_Anchor_Biosynth"/>
</dbReference>
<evidence type="ECO:0000313" key="8">
    <source>
        <dbReference type="EMBL" id="OCF47664.1"/>
    </source>
</evidence>
<reference evidence="8" key="1">
    <citation type="submission" date="2013-07" db="EMBL/GenBank/DDBJ databases">
        <title>The Genome Sequence of Cryptococcus pinus CBS10737.</title>
        <authorList>
            <consortium name="The Broad Institute Genome Sequencing Platform"/>
            <person name="Cuomo C."/>
            <person name="Litvintseva A."/>
            <person name="Chen Y."/>
            <person name="Heitman J."/>
            <person name="Sun S."/>
            <person name="Springer D."/>
            <person name="Dromer F."/>
            <person name="Young S.K."/>
            <person name="Zeng Q."/>
            <person name="Gargeya S."/>
            <person name="Fitzgerald M."/>
            <person name="Abouelleil A."/>
            <person name="Alvarado L."/>
            <person name="Berlin A.M."/>
            <person name="Chapman S.B."/>
            <person name="Dewar J."/>
            <person name="Goldberg J."/>
            <person name="Griggs A."/>
            <person name="Gujja S."/>
            <person name="Hansen M."/>
            <person name="Howarth C."/>
            <person name="Imamovic A."/>
            <person name="Larimer J."/>
            <person name="McCowan C."/>
            <person name="Murphy C."/>
            <person name="Pearson M."/>
            <person name="Priest M."/>
            <person name="Roberts A."/>
            <person name="Saif S."/>
            <person name="Shea T."/>
            <person name="Sykes S."/>
            <person name="Wortman J."/>
            <person name="Nusbaum C."/>
            <person name="Birren B."/>
        </authorList>
    </citation>
    <scope>NUCLEOTIDE SEQUENCE [LARGE SCALE GENOMIC DNA]</scope>
    <source>
        <strain evidence="8">CBS 10737</strain>
    </source>
</reference>
<evidence type="ECO:0000259" key="7">
    <source>
        <dbReference type="Pfam" id="PF08510"/>
    </source>
</evidence>
<dbReference type="GO" id="GO:0016020">
    <property type="term" value="C:membrane"/>
    <property type="evidence" value="ECO:0007669"/>
    <property type="project" value="UniProtKB-SubCell"/>
</dbReference>
<dbReference type="GeneID" id="30174938"/>
<reference evidence="9" key="4">
    <citation type="submission" date="2024-02" db="EMBL/GenBank/DDBJ databases">
        <title>Comparative genomics of Cryptococcus and Kwoniella reveals pathogenesis evolution and contrasting modes of karyotype evolution via chromosome fusion or intercentromeric recombination.</title>
        <authorList>
            <person name="Coelho M.A."/>
            <person name="David-Palma M."/>
            <person name="Shea T."/>
            <person name="Bowers K."/>
            <person name="McGinley-Smith S."/>
            <person name="Mohammad A.W."/>
            <person name="Gnirke A."/>
            <person name="Yurkov A.M."/>
            <person name="Nowrousian M."/>
            <person name="Sun S."/>
            <person name="Cuomo C.A."/>
            <person name="Heitman J."/>
        </authorList>
    </citation>
    <scope>NUCLEOTIDE SEQUENCE</scope>
    <source>
        <strain evidence="9">CBS 10737</strain>
    </source>
</reference>
<proteinExistence type="predicted"/>
<feature type="transmembrane region" description="Helical" evidence="6">
    <location>
        <begin position="53"/>
        <end position="74"/>
    </location>
</feature>
<evidence type="ECO:0000256" key="1">
    <source>
        <dbReference type="ARBA" id="ARBA00004141"/>
    </source>
</evidence>
<keyword evidence="4 6" id="KW-0472">Membrane</keyword>
<feature type="compositionally biased region" description="Polar residues" evidence="5">
    <location>
        <begin position="1"/>
        <end position="10"/>
    </location>
</feature>
<dbReference type="RefSeq" id="XP_019008883.1">
    <property type="nucleotide sequence ID" value="XM_019158270.1"/>
</dbReference>
<evidence type="ECO:0000256" key="3">
    <source>
        <dbReference type="ARBA" id="ARBA00022989"/>
    </source>
</evidence>
<dbReference type="GO" id="GO:0005783">
    <property type="term" value="C:endoplasmic reticulum"/>
    <property type="evidence" value="ECO:0007669"/>
    <property type="project" value="TreeGrafter"/>
</dbReference>
<evidence type="ECO:0000313" key="10">
    <source>
        <dbReference type="Proteomes" id="UP000094020"/>
    </source>
</evidence>
<dbReference type="KEGG" id="kpin:30174938"/>
<evidence type="ECO:0000256" key="2">
    <source>
        <dbReference type="ARBA" id="ARBA00022692"/>
    </source>
</evidence>
<feature type="domain" description="PIG-P" evidence="7">
    <location>
        <begin position="55"/>
        <end position="179"/>
    </location>
</feature>
<keyword evidence="3 6" id="KW-1133">Transmembrane helix</keyword>
<dbReference type="GO" id="GO:0006506">
    <property type="term" value="P:GPI anchor biosynthetic process"/>
    <property type="evidence" value="ECO:0007669"/>
    <property type="project" value="TreeGrafter"/>
</dbReference>
<gene>
    <name evidence="8" type="ORF">I206_06569</name>
    <name evidence="9" type="ORF">I206_101459</name>
</gene>
<dbReference type="EMBL" id="KV700116">
    <property type="protein sequence ID" value="OCF47664.1"/>
    <property type="molecule type" value="Genomic_DNA"/>
</dbReference>
<organism evidence="8">
    <name type="scientific">Kwoniella pini CBS 10737</name>
    <dbReference type="NCBI Taxonomy" id="1296096"/>
    <lineage>
        <taxon>Eukaryota</taxon>
        <taxon>Fungi</taxon>
        <taxon>Dikarya</taxon>
        <taxon>Basidiomycota</taxon>
        <taxon>Agaricomycotina</taxon>
        <taxon>Tremellomycetes</taxon>
        <taxon>Tremellales</taxon>
        <taxon>Cryptococcaceae</taxon>
        <taxon>Kwoniella</taxon>
    </lineage>
</organism>
<feature type="region of interest" description="Disordered" evidence="5">
    <location>
        <begin position="1"/>
        <end position="29"/>
    </location>
</feature>
<name>A0A1B9HWL2_9TREE</name>
<keyword evidence="10" id="KW-1185">Reference proteome</keyword>
<keyword evidence="2 6" id="KW-0812">Transmembrane</keyword>
<evidence type="ECO:0000313" key="9">
    <source>
        <dbReference type="EMBL" id="WWC67550.1"/>
    </source>
</evidence>
<dbReference type="Proteomes" id="UP000094020">
    <property type="component" value="Chromosome 2"/>
</dbReference>
<evidence type="ECO:0000256" key="6">
    <source>
        <dbReference type="SAM" id="Phobius"/>
    </source>
</evidence>
<reference evidence="9" key="2">
    <citation type="submission" date="2013-07" db="EMBL/GenBank/DDBJ databases">
        <authorList>
            <consortium name="The Broad Institute Genome Sequencing Platform"/>
            <person name="Cuomo C."/>
            <person name="Litvintseva A."/>
            <person name="Chen Y."/>
            <person name="Heitman J."/>
            <person name="Sun S."/>
            <person name="Springer D."/>
            <person name="Dromer F."/>
            <person name="Young S.K."/>
            <person name="Zeng Q."/>
            <person name="Gargeya S."/>
            <person name="Fitzgerald M."/>
            <person name="Abouelleil A."/>
            <person name="Alvarado L."/>
            <person name="Berlin A.M."/>
            <person name="Chapman S.B."/>
            <person name="Dewar J."/>
            <person name="Goldberg J."/>
            <person name="Griggs A."/>
            <person name="Gujja S."/>
            <person name="Hansen M."/>
            <person name="Howarth C."/>
            <person name="Imamovic A."/>
            <person name="Larimer J."/>
            <person name="McCowan C."/>
            <person name="Murphy C."/>
            <person name="Pearson M."/>
            <person name="Priest M."/>
            <person name="Roberts A."/>
            <person name="Saif S."/>
            <person name="Shea T."/>
            <person name="Sykes S."/>
            <person name="Wortman J."/>
            <person name="Nusbaum C."/>
            <person name="Birren B."/>
        </authorList>
    </citation>
    <scope>NUCLEOTIDE SEQUENCE</scope>
    <source>
        <strain evidence="9">CBS 10737</strain>
    </source>
</reference>
<dbReference type="Pfam" id="PF08510">
    <property type="entry name" value="PIG-P"/>
    <property type="match status" value="1"/>
</dbReference>
<comment type="subcellular location">
    <subcellularLocation>
        <location evidence="1">Membrane</location>
        <topology evidence="1">Multi-pass membrane protein</topology>
    </subcellularLocation>
</comment>
<evidence type="ECO:0000256" key="5">
    <source>
        <dbReference type="SAM" id="MobiDB-lite"/>
    </source>
</evidence>
<dbReference type="AlphaFoldDB" id="A0A1B9HWL2"/>
<protein>
    <recommendedName>
        <fullName evidence="7">PIG-P domain-containing protein</fullName>
    </recommendedName>
</protein>
<sequence length="191" mass="21759">MTSTPITPQRSSTPSPTIDPISPLSPISPWPPISSSTFLENSEKPQSDLPNAVDVYSSIAILGTYLLFGLYIIWSFSPKDIKWLNWLPDRQWAIIIPCWIIMVFLLTYWSYAALTIYRTPNWDSIDCITDSYSGIPSGQPVNEVSDSQVEEPYYWKMIDEQASSEVVDLPIDLVGRVLYPPRRRKTHSSDR</sequence>
<dbReference type="InterPro" id="IPR013717">
    <property type="entry name" value="PIG-P"/>
</dbReference>
<dbReference type="PANTHER" id="PTHR46346:SF1">
    <property type="entry name" value="PHOSPHATIDYLINOSITOL N-ACETYLGLUCOSAMINYLTRANSFERASE SUBUNIT P"/>
    <property type="match status" value="1"/>
</dbReference>
<accession>A0A1B9HWL2</accession>
<feature type="compositionally biased region" description="Low complexity" evidence="5">
    <location>
        <begin position="11"/>
        <end position="25"/>
    </location>
</feature>
<reference evidence="8" key="3">
    <citation type="submission" date="2016-07" db="EMBL/GenBank/DDBJ databases">
        <title>Evolution of pathogenesis and genome organization in the Tremellales.</title>
        <authorList>
            <person name="Cuomo C."/>
            <person name="Litvintseva A."/>
            <person name="Heitman J."/>
            <person name="Chen Y."/>
            <person name="Sun S."/>
            <person name="Springer D."/>
            <person name="Dromer F."/>
            <person name="Young S."/>
            <person name="Zeng Q."/>
            <person name="Chapman S."/>
            <person name="Gujja S."/>
            <person name="Saif S."/>
            <person name="Birren B."/>
        </authorList>
    </citation>
    <scope>NUCLEOTIDE SEQUENCE</scope>
    <source>
        <strain evidence="8">CBS 10737</strain>
    </source>
</reference>